<reference evidence="1 2" key="1">
    <citation type="journal article" date="2020" name="Fungal Divers.">
        <title>Resolving the Mortierellaceae phylogeny through synthesis of multi-gene phylogenetics and phylogenomics.</title>
        <authorList>
            <person name="Vandepol N."/>
            <person name="Liber J."/>
            <person name="Desiro A."/>
            <person name="Na H."/>
            <person name="Kennedy M."/>
            <person name="Barry K."/>
            <person name="Grigoriev I.V."/>
            <person name="Miller A.N."/>
            <person name="O'Donnell K."/>
            <person name="Stajich J.E."/>
            <person name="Bonito G."/>
        </authorList>
    </citation>
    <scope>NUCLEOTIDE SEQUENCE [LARGE SCALE GENOMIC DNA]</scope>
    <source>
        <strain evidence="1 2">AD045</strain>
    </source>
</reference>
<protein>
    <submittedName>
        <fullName evidence="1">Uncharacterized protein</fullName>
    </submittedName>
</protein>
<sequence>MNLHVASNSPDTLIFNIPITVASSVNVEDILIDTYVGFQTLTSNNLKYFVHYEITPSDPIQTAESLRKGLTIDDKLYETIVPTPSTLEASAISPRTSRLRILTIDAC</sequence>
<proteinExistence type="predicted"/>
<organism evidence="1 2">
    <name type="scientific">Linnemannia gamsii</name>
    <dbReference type="NCBI Taxonomy" id="64522"/>
    <lineage>
        <taxon>Eukaryota</taxon>
        <taxon>Fungi</taxon>
        <taxon>Fungi incertae sedis</taxon>
        <taxon>Mucoromycota</taxon>
        <taxon>Mortierellomycotina</taxon>
        <taxon>Mortierellomycetes</taxon>
        <taxon>Mortierellales</taxon>
        <taxon>Mortierellaceae</taxon>
        <taxon>Linnemannia</taxon>
    </lineage>
</organism>
<accession>A0ABQ7JL49</accession>
<dbReference type="EMBL" id="JAAAIM010001381">
    <property type="protein sequence ID" value="KAG0279062.1"/>
    <property type="molecule type" value="Genomic_DNA"/>
</dbReference>
<keyword evidence="2" id="KW-1185">Reference proteome</keyword>
<name>A0ABQ7JL49_9FUNG</name>
<gene>
    <name evidence="1" type="ORF">BGZ96_002094</name>
</gene>
<evidence type="ECO:0000313" key="2">
    <source>
        <dbReference type="Proteomes" id="UP001194696"/>
    </source>
</evidence>
<dbReference type="Proteomes" id="UP001194696">
    <property type="component" value="Unassembled WGS sequence"/>
</dbReference>
<evidence type="ECO:0000313" key="1">
    <source>
        <dbReference type="EMBL" id="KAG0279062.1"/>
    </source>
</evidence>
<comment type="caution">
    <text evidence="1">The sequence shown here is derived from an EMBL/GenBank/DDBJ whole genome shotgun (WGS) entry which is preliminary data.</text>
</comment>